<dbReference type="SUPFAM" id="SSF88946">
    <property type="entry name" value="Sigma2 domain of RNA polymerase sigma factors"/>
    <property type="match status" value="1"/>
</dbReference>
<feature type="domain" description="Putative zinc-finger" evidence="8">
    <location>
        <begin position="209"/>
        <end position="242"/>
    </location>
</feature>
<dbReference type="RefSeq" id="WP_160821060.1">
    <property type="nucleotide sequence ID" value="NZ_JBHSXS010000030.1"/>
</dbReference>
<dbReference type="Proteomes" id="UP001596380">
    <property type="component" value="Unassembled WGS sequence"/>
</dbReference>
<dbReference type="InterPro" id="IPR007627">
    <property type="entry name" value="RNA_pol_sigma70_r2"/>
</dbReference>
<dbReference type="Pfam" id="PF04542">
    <property type="entry name" value="Sigma70_r2"/>
    <property type="match status" value="1"/>
</dbReference>
<dbReference type="NCBIfam" id="TIGR02937">
    <property type="entry name" value="sigma70-ECF"/>
    <property type="match status" value="1"/>
</dbReference>
<dbReference type="Pfam" id="PF13490">
    <property type="entry name" value="zf-HC2"/>
    <property type="match status" value="1"/>
</dbReference>
<dbReference type="Gene3D" id="1.10.10.1320">
    <property type="entry name" value="Anti-sigma factor, zinc-finger domain"/>
    <property type="match status" value="1"/>
</dbReference>
<accession>A0ABW2CSC6</accession>
<evidence type="ECO:0000256" key="3">
    <source>
        <dbReference type="ARBA" id="ARBA00023082"/>
    </source>
</evidence>
<keyword evidence="3" id="KW-0731">Sigma factor</keyword>
<evidence type="ECO:0000259" key="8">
    <source>
        <dbReference type="Pfam" id="PF13490"/>
    </source>
</evidence>
<evidence type="ECO:0000256" key="2">
    <source>
        <dbReference type="ARBA" id="ARBA00023015"/>
    </source>
</evidence>
<keyword evidence="10" id="KW-1185">Reference proteome</keyword>
<dbReference type="EMBL" id="JBHSXS010000030">
    <property type="protein sequence ID" value="MFC6884719.1"/>
    <property type="molecule type" value="Genomic_DNA"/>
</dbReference>
<proteinExistence type="inferred from homology"/>
<comment type="similarity">
    <text evidence="1">Belongs to the sigma-70 factor family. ECF subfamily.</text>
</comment>
<protein>
    <submittedName>
        <fullName evidence="9">Sigma-70 family RNA polymerase sigma factor</fullName>
    </submittedName>
</protein>
<feature type="compositionally biased region" description="Basic and acidic residues" evidence="6">
    <location>
        <begin position="515"/>
        <end position="526"/>
    </location>
</feature>
<feature type="region of interest" description="Disordered" evidence="6">
    <location>
        <begin position="459"/>
        <end position="620"/>
    </location>
</feature>
<comment type="caution">
    <text evidence="9">The sequence shown here is derived from an EMBL/GenBank/DDBJ whole genome shotgun (WGS) entry which is preliminary data.</text>
</comment>
<sequence>MNETASHLAPPETSDAVLISRIRDGDVSAYGALYERHLGAARGLARHLVEGDAAEDAVQETFAKILDVLRRGGGPDSGFRPYLLTSVRRTVYDRYRAEKRVRSTDQIELYDAGAPFEDPAVEGLERSMIVRAFRSLPERWQAVLWHTEIEGAKPADVAPLLGLTANGTAALAYRAREGLRQAYLQMHLSEPPGTGTAAGATVAAVDERCRPALDKLGSYVRGGLAKRDARAVEAHLDGCSRCKGIYTELADVNSTLREVLGPAVLGSAATAYLAAVAAGQGGTGAGGILGWFRRLPKRQQQGLAGATVAAAALAVLGLVLVSGEEPIKPVGRSPIARAPAEPARPAPNPPAAPAPPAAPPPAPAPKPAPKPVPKSQPQKPTPNEPKAKPPAPVPPPPATPARMTARIGPVGTLLRNQPGIVAMAVRNGGAGRSDDVVADIDLPPDVTYAGAPTGRNAALFTPDHAPGDGWTCRPTAVRAPAPPPHGNDPYDASGASPAKKPGPGTHGKSPRHPKRPYDGDPRHGSPDTHGNGDNPANRAIPKDHASPDNPENVKSHGNPQGNSTHAPPVNPATSAKPGTSANTDNPANGGNTANPDNPASGTDPKSHPNGADPADLGKGTTRANRVRCTHAPMKPSASTTAYLHVNVGPTAPYDTPPQVTLRAGGAAVTAKAPEGVASAGLPARFAADGNVRTVETGNALLSCDERSPECRGAPGRKDGRRDNDFWRMCLVDDDHDRTTRSSSAARLALPARAKVLWAGLYWSGVSPADGPVTARLRGPGGTYRTLTASRVGRDRLPGDPAYQAFADVTGLVARHGAGTWWAADVPTREGVARYAGWSLVTVVRDPAAPHQQAMVLDGVRALGAPSAARLDVPVNGLVASARPARIGVVTWEGDAGLPGDRVLLDGRALAPATGGRSPDNVSDGSASGAIGRRQPFGVDVDHFMTVLDSGRTLSLVTGQDALLAGVVTVTAPMRG</sequence>
<feature type="compositionally biased region" description="Polar residues" evidence="6">
    <location>
        <begin position="555"/>
        <end position="600"/>
    </location>
</feature>
<feature type="domain" description="RNA polymerase sigma-70 region 2" evidence="7">
    <location>
        <begin position="33"/>
        <end position="100"/>
    </location>
</feature>
<feature type="compositionally biased region" description="Basic and acidic residues" evidence="6">
    <location>
        <begin position="540"/>
        <end position="554"/>
    </location>
</feature>
<dbReference type="Gene3D" id="1.10.10.10">
    <property type="entry name" value="Winged helix-like DNA-binding domain superfamily/Winged helix DNA-binding domain"/>
    <property type="match status" value="1"/>
</dbReference>
<dbReference type="Gene3D" id="1.10.1740.10">
    <property type="match status" value="1"/>
</dbReference>
<dbReference type="InterPro" id="IPR014284">
    <property type="entry name" value="RNA_pol_sigma-70_dom"/>
</dbReference>
<feature type="region of interest" description="Disordered" evidence="6">
    <location>
        <begin position="909"/>
        <end position="933"/>
    </location>
</feature>
<dbReference type="InterPro" id="IPR013325">
    <property type="entry name" value="RNA_pol_sigma_r2"/>
</dbReference>
<dbReference type="InterPro" id="IPR041916">
    <property type="entry name" value="Anti_sigma_zinc_sf"/>
</dbReference>
<feature type="compositionally biased region" description="Pro residues" evidence="6">
    <location>
        <begin position="342"/>
        <end position="399"/>
    </location>
</feature>
<dbReference type="InterPro" id="IPR039425">
    <property type="entry name" value="RNA_pol_sigma-70-like"/>
</dbReference>
<evidence type="ECO:0000313" key="10">
    <source>
        <dbReference type="Proteomes" id="UP001596380"/>
    </source>
</evidence>
<keyword evidence="2" id="KW-0805">Transcription regulation</keyword>
<dbReference type="SUPFAM" id="SSF88659">
    <property type="entry name" value="Sigma3 and sigma4 domains of RNA polymerase sigma factors"/>
    <property type="match status" value="1"/>
</dbReference>
<reference evidence="10" key="1">
    <citation type="journal article" date="2019" name="Int. J. Syst. Evol. Microbiol.">
        <title>The Global Catalogue of Microorganisms (GCM) 10K type strain sequencing project: providing services to taxonomists for standard genome sequencing and annotation.</title>
        <authorList>
            <consortium name="The Broad Institute Genomics Platform"/>
            <consortium name="The Broad Institute Genome Sequencing Center for Infectious Disease"/>
            <person name="Wu L."/>
            <person name="Ma J."/>
        </authorList>
    </citation>
    <scope>NUCLEOTIDE SEQUENCE [LARGE SCALE GENOMIC DNA]</scope>
    <source>
        <strain evidence="10">JCM 3369</strain>
    </source>
</reference>
<evidence type="ECO:0000256" key="6">
    <source>
        <dbReference type="SAM" id="MobiDB-lite"/>
    </source>
</evidence>
<dbReference type="InterPro" id="IPR013324">
    <property type="entry name" value="RNA_pol_sigma_r3/r4-like"/>
</dbReference>
<gene>
    <name evidence="9" type="ORF">ACFQKB_33515</name>
</gene>
<organism evidence="9 10">
    <name type="scientific">Actinomadura yumaensis</name>
    <dbReference type="NCBI Taxonomy" id="111807"/>
    <lineage>
        <taxon>Bacteria</taxon>
        <taxon>Bacillati</taxon>
        <taxon>Actinomycetota</taxon>
        <taxon>Actinomycetes</taxon>
        <taxon>Streptosporangiales</taxon>
        <taxon>Thermomonosporaceae</taxon>
        <taxon>Actinomadura</taxon>
    </lineage>
</organism>
<dbReference type="PANTHER" id="PTHR43133">
    <property type="entry name" value="RNA POLYMERASE ECF-TYPE SIGMA FACTO"/>
    <property type="match status" value="1"/>
</dbReference>
<keyword evidence="5" id="KW-0804">Transcription</keyword>
<evidence type="ECO:0000259" key="7">
    <source>
        <dbReference type="Pfam" id="PF04542"/>
    </source>
</evidence>
<name>A0ABW2CSC6_9ACTN</name>
<feature type="region of interest" description="Disordered" evidence="6">
    <location>
        <begin position="328"/>
        <end position="404"/>
    </location>
</feature>
<evidence type="ECO:0000256" key="4">
    <source>
        <dbReference type="ARBA" id="ARBA00023125"/>
    </source>
</evidence>
<dbReference type="InterPro" id="IPR027383">
    <property type="entry name" value="Znf_put"/>
</dbReference>
<evidence type="ECO:0000313" key="9">
    <source>
        <dbReference type="EMBL" id="MFC6884719.1"/>
    </source>
</evidence>
<evidence type="ECO:0000256" key="1">
    <source>
        <dbReference type="ARBA" id="ARBA00010641"/>
    </source>
</evidence>
<evidence type="ECO:0000256" key="5">
    <source>
        <dbReference type="ARBA" id="ARBA00023163"/>
    </source>
</evidence>
<dbReference type="InterPro" id="IPR036388">
    <property type="entry name" value="WH-like_DNA-bd_sf"/>
</dbReference>
<keyword evidence="4" id="KW-0238">DNA-binding</keyword>
<dbReference type="PANTHER" id="PTHR43133:SF8">
    <property type="entry name" value="RNA POLYMERASE SIGMA FACTOR HI_1459-RELATED"/>
    <property type="match status" value="1"/>
</dbReference>